<protein>
    <recommendedName>
        <fullName evidence="4">HTH HARE-type domain-containing protein</fullName>
    </recommendedName>
</protein>
<keyword evidence="1" id="KW-0175">Coiled coil</keyword>
<evidence type="ECO:0000313" key="2">
    <source>
        <dbReference type="EMBL" id="BBF94210.1"/>
    </source>
</evidence>
<dbReference type="Proteomes" id="UP000266934">
    <property type="component" value="Chromosome"/>
</dbReference>
<dbReference type="KEGG" id="blag:BLTE_28950"/>
<gene>
    <name evidence="2" type="ORF">BLTE_28950</name>
</gene>
<evidence type="ECO:0000313" key="3">
    <source>
        <dbReference type="Proteomes" id="UP000266934"/>
    </source>
</evidence>
<name>A0A348G3S7_9HYPH</name>
<evidence type="ECO:0008006" key="4">
    <source>
        <dbReference type="Google" id="ProtNLM"/>
    </source>
</evidence>
<proteinExistence type="predicted"/>
<keyword evidence="3" id="KW-1185">Reference proteome</keyword>
<dbReference type="AlphaFoldDB" id="A0A348G3S7"/>
<sequence length="159" mass="18034">MGTPPGFTLDDSSYKDALKLRDTLRAQMRALEQQAEIMKRQLNTVESYIRLYEDLKSKPPGTPAEGAQLMFLLEAESKQRRRRSGLTPTQIADLAREVLGERGIPMTRGELVTAIESRGVLLPGKDKSKNLGTILWRFSDRFRNIEGRGYWPTDLPEPD</sequence>
<dbReference type="EMBL" id="AP018907">
    <property type="protein sequence ID" value="BBF94210.1"/>
    <property type="molecule type" value="Genomic_DNA"/>
</dbReference>
<evidence type="ECO:0000256" key="1">
    <source>
        <dbReference type="SAM" id="Coils"/>
    </source>
</evidence>
<organism evidence="2 3">
    <name type="scientific">Blastochloris tepida</name>
    <dbReference type="NCBI Taxonomy" id="2233851"/>
    <lineage>
        <taxon>Bacteria</taxon>
        <taxon>Pseudomonadati</taxon>
        <taxon>Pseudomonadota</taxon>
        <taxon>Alphaproteobacteria</taxon>
        <taxon>Hyphomicrobiales</taxon>
        <taxon>Blastochloridaceae</taxon>
        <taxon>Blastochloris</taxon>
    </lineage>
</organism>
<reference evidence="2 3" key="1">
    <citation type="submission" date="2018-08" db="EMBL/GenBank/DDBJ databases">
        <title>Complete genome sequencing of Blastochloris tepida GI.</title>
        <authorList>
            <person name="Tsukatani Y."/>
            <person name="Mori H."/>
        </authorList>
    </citation>
    <scope>NUCLEOTIDE SEQUENCE [LARGE SCALE GENOMIC DNA]</scope>
    <source>
        <strain evidence="2 3">GI</strain>
    </source>
</reference>
<feature type="coiled-coil region" evidence="1">
    <location>
        <begin position="14"/>
        <end position="48"/>
    </location>
</feature>
<accession>A0A348G3S7</accession>